<dbReference type="Pfam" id="PF00450">
    <property type="entry name" value="Peptidase_S10"/>
    <property type="match status" value="1"/>
</dbReference>
<keyword evidence="7" id="KW-1185">Reference proteome</keyword>
<evidence type="ECO:0000256" key="4">
    <source>
        <dbReference type="ARBA" id="ARBA00022801"/>
    </source>
</evidence>
<protein>
    <submittedName>
        <fullName evidence="6">Alpha/Beta hydrolase protein</fullName>
    </submittedName>
</protein>
<dbReference type="GO" id="GO:0006508">
    <property type="term" value="P:proteolysis"/>
    <property type="evidence" value="ECO:0007669"/>
    <property type="project" value="UniProtKB-KW"/>
</dbReference>
<dbReference type="Proteomes" id="UP001218218">
    <property type="component" value="Unassembled WGS sequence"/>
</dbReference>
<dbReference type="EMBL" id="JARIHO010000017">
    <property type="protein sequence ID" value="KAJ7348435.1"/>
    <property type="molecule type" value="Genomic_DNA"/>
</dbReference>
<dbReference type="Gene3D" id="3.40.50.1820">
    <property type="entry name" value="alpha/beta hydrolase"/>
    <property type="match status" value="1"/>
</dbReference>
<dbReference type="InterPro" id="IPR001563">
    <property type="entry name" value="Peptidase_S10"/>
</dbReference>
<keyword evidence="2" id="KW-0121">Carboxypeptidase</keyword>
<organism evidence="6 7">
    <name type="scientific">Mycena albidolilacea</name>
    <dbReference type="NCBI Taxonomy" id="1033008"/>
    <lineage>
        <taxon>Eukaryota</taxon>
        <taxon>Fungi</taxon>
        <taxon>Dikarya</taxon>
        <taxon>Basidiomycota</taxon>
        <taxon>Agaricomycotina</taxon>
        <taxon>Agaricomycetes</taxon>
        <taxon>Agaricomycetidae</taxon>
        <taxon>Agaricales</taxon>
        <taxon>Marasmiineae</taxon>
        <taxon>Mycenaceae</taxon>
        <taxon>Mycena</taxon>
    </lineage>
</organism>
<evidence type="ECO:0000256" key="2">
    <source>
        <dbReference type="ARBA" id="ARBA00022645"/>
    </source>
</evidence>
<dbReference type="InterPro" id="IPR029058">
    <property type="entry name" value="AB_hydrolase_fold"/>
</dbReference>
<name>A0AAD7A2T9_9AGAR</name>
<sequence length="365" mass="39067">LSIIETYPELINFDPDVFRYFQTQTHICGYDLNLTYPQHAPLPALRDESLPPVQARRHHDENLLSIKTLENARRHRLGKISSHVQGRQAENATGPSTLPPILGGGCSLSGQLITYTLHFAFPWSAFITYDIPNALNPEVPSDPTVFMNDNRTRAALHAPISKDWAQNSAYTFGAGFLRSAGPGASALEDPSKPMSFFSELASNASTHGVGIVLYSGNNDALAAHRGTEVIIQNTMFGGIQGFTRKPSTPFTDDTGNFAGIVHQERNITYALFAGAGHLVPMSVPEAAFAFVREFVLGSNATGYVDPATGAVVGGENPELLAGDVLPGGTVIYYGSGEKGTTSLSTVVPSPTLATWEAFIQTATAT</sequence>
<dbReference type="AlphaFoldDB" id="A0AAD7A2T9"/>
<gene>
    <name evidence="6" type="ORF">DFH08DRAFT_614704</name>
</gene>
<keyword evidence="5" id="KW-0325">Glycoprotein</keyword>
<evidence type="ECO:0000256" key="1">
    <source>
        <dbReference type="ARBA" id="ARBA00009431"/>
    </source>
</evidence>
<evidence type="ECO:0000313" key="6">
    <source>
        <dbReference type="EMBL" id="KAJ7348435.1"/>
    </source>
</evidence>
<feature type="non-terminal residue" evidence="6">
    <location>
        <position position="365"/>
    </location>
</feature>
<evidence type="ECO:0000256" key="3">
    <source>
        <dbReference type="ARBA" id="ARBA00022670"/>
    </source>
</evidence>
<evidence type="ECO:0000313" key="7">
    <source>
        <dbReference type="Proteomes" id="UP001218218"/>
    </source>
</evidence>
<dbReference type="GO" id="GO:0004185">
    <property type="term" value="F:serine-type carboxypeptidase activity"/>
    <property type="evidence" value="ECO:0007669"/>
    <property type="project" value="InterPro"/>
</dbReference>
<comment type="similarity">
    <text evidence="1">Belongs to the peptidase S10 family.</text>
</comment>
<feature type="non-terminal residue" evidence="6">
    <location>
        <position position="1"/>
    </location>
</feature>
<reference evidence="6" key="1">
    <citation type="submission" date="2023-03" db="EMBL/GenBank/DDBJ databases">
        <title>Massive genome expansion in bonnet fungi (Mycena s.s.) driven by repeated elements and novel gene families across ecological guilds.</title>
        <authorList>
            <consortium name="Lawrence Berkeley National Laboratory"/>
            <person name="Harder C.B."/>
            <person name="Miyauchi S."/>
            <person name="Viragh M."/>
            <person name="Kuo A."/>
            <person name="Thoen E."/>
            <person name="Andreopoulos B."/>
            <person name="Lu D."/>
            <person name="Skrede I."/>
            <person name="Drula E."/>
            <person name="Henrissat B."/>
            <person name="Morin E."/>
            <person name="Kohler A."/>
            <person name="Barry K."/>
            <person name="LaButti K."/>
            <person name="Morin E."/>
            <person name="Salamov A."/>
            <person name="Lipzen A."/>
            <person name="Mereny Z."/>
            <person name="Hegedus B."/>
            <person name="Baldrian P."/>
            <person name="Stursova M."/>
            <person name="Weitz H."/>
            <person name="Taylor A."/>
            <person name="Grigoriev I.V."/>
            <person name="Nagy L.G."/>
            <person name="Martin F."/>
            <person name="Kauserud H."/>
        </authorList>
    </citation>
    <scope>NUCLEOTIDE SEQUENCE</scope>
    <source>
        <strain evidence="6">CBHHK002</strain>
    </source>
</reference>
<comment type="caution">
    <text evidence="6">The sequence shown here is derived from an EMBL/GenBank/DDBJ whole genome shotgun (WGS) entry which is preliminary data.</text>
</comment>
<dbReference type="SUPFAM" id="SSF53474">
    <property type="entry name" value="alpha/beta-Hydrolases"/>
    <property type="match status" value="1"/>
</dbReference>
<keyword evidence="3" id="KW-0645">Protease</keyword>
<evidence type="ECO:0000256" key="5">
    <source>
        <dbReference type="ARBA" id="ARBA00023180"/>
    </source>
</evidence>
<keyword evidence="4 6" id="KW-0378">Hydrolase</keyword>
<accession>A0AAD7A2T9</accession>
<proteinExistence type="inferred from homology"/>